<evidence type="ECO:0000256" key="2">
    <source>
        <dbReference type="ARBA" id="ARBA00022448"/>
    </source>
</evidence>
<keyword evidence="5" id="KW-0472">Membrane</keyword>
<dbReference type="Gene3D" id="3.30.420.130">
    <property type="entry name" value="Dinitrogenase iron-molybdenum cofactor biosynthesis domain"/>
    <property type="match status" value="1"/>
</dbReference>
<evidence type="ECO:0000313" key="9">
    <source>
        <dbReference type="EMBL" id="ADD07856.1"/>
    </source>
</evidence>
<evidence type="ECO:0000259" key="8">
    <source>
        <dbReference type="Pfam" id="PF16916"/>
    </source>
</evidence>
<name>B5IFB7_ACIB4</name>
<feature type="domain" description="Dinitrogenase iron-molybdenum cofactor biosynthesis" evidence="7">
    <location>
        <begin position="304"/>
        <end position="378"/>
    </location>
</feature>
<dbReference type="GO" id="GO:0016020">
    <property type="term" value="C:membrane"/>
    <property type="evidence" value="ECO:0007669"/>
    <property type="project" value="UniProtKB-SubCell"/>
</dbReference>
<dbReference type="InterPro" id="IPR050291">
    <property type="entry name" value="CDF_Transporter"/>
</dbReference>
<accession>B5IFB7</accession>
<gene>
    <name evidence="9" type="ordered locus">Aboo_0044</name>
</gene>
<dbReference type="SUPFAM" id="SSF160240">
    <property type="entry name" value="Cation efflux protein cytoplasmic domain-like"/>
    <property type="match status" value="1"/>
</dbReference>
<dbReference type="eggNOG" id="arCOG01475">
    <property type="taxonomic scope" value="Archaea"/>
</dbReference>
<dbReference type="InterPro" id="IPR027470">
    <property type="entry name" value="Cation_efflux_CTD"/>
</dbReference>
<dbReference type="InterPro" id="IPR036105">
    <property type="entry name" value="DiNase_FeMo-co_biosyn_sf"/>
</dbReference>
<comment type="subcellular location">
    <subcellularLocation>
        <location evidence="1">Membrane</location>
        <topology evidence="1">Multi-pass membrane protein</topology>
    </subcellularLocation>
</comment>
<keyword evidence="4" id="KW-1133">Transmembrane helix</keyword>
<proteinExistence type="predicted"/>
<dbReference type="NCBIfam" id="TIGR01297">
    <property type="entry name" value="CDF"/>
    <property type="match status" value="1"/>
</dbReference>
<dbReference type="Pfam" id="PF02579">
    <property type="entry name" value="Nitro_FeMo-Co"/>
    <property type="match status" value="1"/>
</dbReference>
<dbReference type="EMBL" id="CP001941">
    <property type="protein sequence ID" value="ADD07856.1"/>
    <property type="molecule type" value="Genomic_DNA"/>
</dbReference>
<feature type="domain" description="Cation efflux protein cytoplasmic" evidence="8">
    <location>
        <begin position="211"/>
        <end position="287"/>
    </location>
</feature>
<dbReference type="InterPro" id="IPR058533">
    <property type="entry name" value="Cation_efflux_TM"/>
</dbReference>
<protein>
    <submittedName>
        <fullName evidence="9">Cation diffusion facilitator family transporter</fullName>
    </submittedName>
</protein>
<keyword evidence="2" id="KW-0813">Transport</keyword>
<dbReference type="OrthoDB" id="8907at2157"/>
<evidence type="ECO:0000256" key="3">
    <source>
        <dbReference type="ARBA" id="ARBA00022692"/>
    </source>
</evidence>
<dbReference type="InterPro" id="IPR002524">
    <property type="entry name" value="Cation_efflux"/>
</dbReference>
<dbReference type="Proteomes" id="UP000001400">
    <property type="component" value="Chromosome"/>
</dbReference>
<evidence type="ECO:0000256" key="1">
    <source>
        <dbReference type="ARBA" id="ARBA00004141"/>
    </source>
</evidence>
<sequence>MTKNEVFEYGERIARNVTTITLILAILKFIVAYYTHSVSILADSYHSFADLIPISAAWIGLRIAQRPRSEKFPYGYYKAENLAAFIASIFIFLLAYEIITKSISTFSSKNTVEHSIAGLILTAIFVLISYILYIYQLKAAKISNSQALMANARETKMDIFSSIAVFIGFFGSSMGYPWIGGIVGFLIAILVIHAGYQSIRDSVLSLMDAGLPKEDIEKIRKIILSTPRVREVKKIYTRRSGPFIMVEVEISVPEKLNVKQAHEIASEVEKRIMQIKQVDHAFVHVEPPTKSRKIIAIPVNKDHSPSPTFGSAPYFEIYQVEKDEKKLIKTVKNPGANLEKKRGVKAALFLIEQGVDEVHTKNIGEDSKKILEDAGIKIKFK</sequence>
<evidence type="ECO:0000259" key="7">
    <source>
        <dbReference type="Pfam" id="PF02579"/>
    </source>
</evidence>
<dbReference type="Pfam" id="PF16916">
    <property type="entry name" value="ZT_dimer"/>
    <property type="match status" value="1"/>
</dbReference>
<organism evidence="9 10">
    <name type="scientific">Aciduliprofundum boonei (strain DSM 19572 / T469)</name>
    <dbReference type="NCBI Taxonomy" id="439481"/>
    <lineage>
        <taxon>Archaea</taxon>
        <taxon>Methanobacteriati</taxon>
        <taxon>Thermoplasmatota</taxon>
        <taxon>DHVE2 group</taxon>
        <taxon>Candidatus Aciduliprofundum</taxon>
    </lineage>
</organism>
<dbReference type="HOGENOM" id="CLU_013430_3_3_2"/>
<dbReference type="InterPro" id="IPR033913">
    <property type="entry name" value="MTH1175_dom"/>
</dbReference>
<dbReference type="AlphaFoldDB" id="B5IFB7"/>
<feature type="domain" description="Cation efflux protein transmembrane" evidence="6">
    <location>
        <begin position="19"/>
        <end position="207"/>
    </location>
</feature>
<keyword evidence="10" id="KW-1185">Reference proteome</keyword>
<dbReference type="KEGG" id="abi:Aboo_0044"/>
<dbReference type="Gene3D" id="3.30.70.1350">
    <property type="entry name" value="Cation efflux protein, cytoplasmic domain"/>
    <property type="match status" value="1"/>
</dbReference>
<dbReference type="PANTHER" id="PTHR43840">
    <property type="entry name" value="MITOCHONDRIAL METAL TRANSPORTER 1-RELATED"/>
    <property type="match status" value="1"/>
</dbReference>
<dbReference type="SUPFAM" id="SSF161111">
    <property type="entry name" value="Cation efflux protein transmembrane domain-like"/>
    <property type="match status" value="1"/>
</dbReference>
<dbReference type="InterPro" id="IPR036837">
    <property type="entry name" value="Cation_efflux_CTD_sf"/>
</dbReference>
<dbReference type="STRING" id="439481.Aboo_0044"/>
<dbReference type="CDD" id="cd00851">
    <property type="entry name" value="MTH1175"/>
    <property type="match status" value="1"/>
</dbReference>
<keyword evidence="3" id="KW-0812">Transmembrane</keyword>
<dbReference type="Gene3D" id="1.20.1510.10">
    <property type="entry name" value="Cation efflux protein transmembrane domain"/>
    <property type="match status" value="1"/>
</dbReference>
<dbReference type="Pfam" id="PF01545">
    <property type="entry name" value="Cation_efflux"/>
    <property type="match status" value="1"/>
</dbReference>
<evidence type="ECO:0000259" key="6">
    <source>
        <dbReference type="Pfam" id="PF01545"/>
    </source>
</evidence>
<dbReference type="GO" id="GO:0008324">
    <property type="term" value="F:monoatomic cation transmembrane transporter activity"/>
    <property type="evidence" value="ECO:0007669"/>
    <property type="project" value="InterPro"/>
</dbReference>
<dbReference type="PANTHER" id="PTHR43840:SF15">
    <property type="entry name" value="MITOCHONDRIAL METAL TRANSPORTER 1-RELATED"/>
    <property type="match status" value="1"/>
</dbReference>
<dbReference type="InterPro" id="IPR027469">
    <property type="entry name" value="Cation_efflux_TMD_sf"/>
</dbReference>
<reference evidence="9" key="1">
    <citation type="submission" date="2010-02" db="EMBL/GenBank/DDBJ databases">
        <title>Complete sequence of Aciduliprofundum boonei T469.</title>
        <authorList>
            <consortium name="US DOE Joint Genome Institute"/>
            <person name="Lucas S."/>
            <person name="Copeland A."/>
            <person name="Lapidus A."/>
            <person name="Cheng J.-F."/>
            <person name="Bruce D."/>
            <person name="Goodwin L."/>
            <person name="Pitluck S."/>
            <person name="Saunders E."/>
            <person name="Detter J.C."/>
            <person name="Han C."/>
            <person name="Tapia R."/>
            <person name="Land M."/>
            <person name="Hauser L."/>
            <person name="Kyrpides N."/>
            <person name="Mikhailova N."/>
            <person name="Flores G."/>
            <person name="Reysenbach A.-L."/>
            <person name="Woyke T."/>
        </authorList>
    </citation>
    <scope>NUCLEOTIDE SEQUENCE</scope>
    <source>
        <strain evidence="9">T469</strain>
    </source>
</reference>
<dbReference type="InterPro" id="IPR003731">
    <property type="entry name" value="Di-Nase_FeMo-co_biosynth"/>
</dbReference>
<evidence type="ECO:0000256" key="5">
    <source>
        <dbReference type="ARBA" id="ARBA00023136"/>
    </source>
</evidence>
<evidence type="ECO:0000256" key="4">
    <source>
        <dbReference type="ARBA" id="ARBA00022989"/>
    </source>
</evidence>
<dbReference type="RefSeq" id="WP_008085418.1">
    <property type="nucleotide sequence ID" value="NC_013926.1"/>
</dbReference>
<dbReference type="SUPFAM" id="SSF53146">
    <property type="entry name" value="Nitrogenase accessory factor-like"/>
    <property type="match status" value="1"/>
</dbReference>
<dbReference type="GeneID" id="8826979"/>
<evidence type="ECO:0000313" key="10">
    <source>
        <dbReference type="Proteomes" id="UP000001400"/>
    </source>
</evidence>